<gene>
    <name evidence="4" type="ORF">BG57_26805</name>
    <name evidence="3" type="ORF">GCM10010985_25830</name>
</gene>
<feature type="domain" description="Antitoxin Xre/MbcA/ParS-like toxin-binding" evidence="1">
    <location>
        <begin position="90"/>
        <end position="139"/>
    </location>
</feature>
<reference evidence="4 5" key="2">
    <citation type="submission" date="2014-03" db="EMBL/GenBank/DDBJ databases">
        <title>Draft Genome Sequences of Four Burkholderia Strains.</title>
        <authorList>
            <person name="Liu X.Y."/>
            <person name="Li C.X."/>
            <person name="Xu J.H."/>
        </authorList>
    </citation>
    <scope>NUCLEOTIDE SEQUENCE [LARGE SCALE GENOMIC DNA]</scope>
    <source>
        <strain evidence="4 5">R27</strain>
    </source>
</reference>
<dbReference type="RefSeq" id="WP_035970327.1">
    <property type="nucleotide sequence ID" value="NZ_BMEG01000003.1"/>
</dbReference>
<evidence type="ECO:0000313" key="4">
    <source>
        <dbReference type="EMBL" id="KDR26223.1"/>
    </source>
</evidence>
<dbReference type="InterPro" id="IPR011979">
    <property type="entry name" value="Antitox_Xre"/>
</dbReference>
<evidence type="ECO:0000259" key="2">
    <source>
        <dbReference type="Pfam" id="PF20432"/>
    </source>
</evidence>
<reference evidence="3" key="4">
    <citation type="submission" date="2024-05" db="EMBL/GenBank/DDBJ databases">
        <authorList>
            <person name="Sun Q."/>
            <person name="Zhou Y."/>
        </authorList>
    </citation>
    <scope>NUCLEOTIDE SEQUENCE</scope>
    <source>
        <strain evidence="3">CGMCC 1.11013</strain>
    </source>
</reference>
<dbReference type="AlphaFoldDB" id="A0A069NCX3"/>
<dbReference type="EMBL" id="BMEG01000003">
    <property type="protein sequence ID" value="GGD70175.1"/>
    <property type="molecule type" value="Genomic_DNA"/>
</dbReference>
<organism evidence="4 5">
    <name type="scientific">Caballeronia grimmiae</name>
    <dbReference type="NCBI Taxonomy" id="1071679"/>
    <lineage>
        <taxon>Bacteria</taxon>
        <taxon>Pseudomonadati</taxon>
        <taxon>Pseudomonadota</taxon>
        <taxon>Betaproteobacteria</taxon>
        <taxon>Burkholderiales</taxon>
        <taxon>Burkholderiaceae</taxon>
        <taxon>Caballeronia</taxon>
    </lineage>
</organism>
<dbReference type="eggNOG" id="COG5642">
    <property type="taxonomic scope" value="Bacteria"/>
</dbReference>
<dbReference type="NCBIfam" id="TIGR02293">
    <property type="entry name" value="TAS_TIGR02293"/>
    <property type="match status" value="1"/>
</dbReference>
<comment type="caution">
    <text evidence="4">The sequence shown here is derived from an EMBL/GenBank/DDBJ whole genome shotgun (WGS) entry which is preliminary data.</text>
</comment>
<dbReference type="Pfam" id="PF20432">
    <property type="entry name" value="Xre-like-HTH"/>
    <property type="match status" value="1"/>
</dbReference>
<dbReference type="EMBL" id="JFHE01000058">
    <property type="protein sequence ID" value="KDR26223.1"/>
    <property type="molecule type" value="Genomic_DNA"/>
</dbReference>
<dbReference type="Proteomes" id="UP000597138">
    <property type="component" value="Unassembled WGS sequence"/>
</dbReference>
<name>A0A069NCX3_9BURK</name>
<accession>A0A069NCX3</accession>
<proteinExistence type="predicted"/>
<dbReference type="GO" id="GO:0003677">
    <property type="term" value="F:DNA binding"/>
    <property type="evidence" value="ECO:0007669"/>
    <property type="project" value="InterPro"/>
</dbReference>
<evidence type="ECO:0000313" key="3">
    <source>
        <dbReference type="EMBL" id="GGD70175.1"/>
    </source>
</evidence>
<keyword evidence="6" id="KW-1185">Reference proteome</keyword>
<reference evidence="3" key="1">
    <citation type="journal article" date="2014" name="Int. J. Syst. Evol. Microbiol.">
        <title>Complete genome of a new Firmicutes species belonging to the dominant human colonic microbiota ('Ruminococcus bicirculans') reveals two chromosomes and a selective capacity to utilize plant glucans.</title>
        <authorList>
            <consortium name="NISC Comparative Sequencing Program"/>
            <person name="Wegmann U."/>
            <person name="Louis P."/>
            <person name="Goesmann A."/>
            <person name="Henrissat B."/>
            <person name="Duncan S.H."/>
            <person name="Flint H.J."/>
        </authorList>
    </citation>
    <scope>NUCLEOTIDE SEQUENCE</scope>
    <source>
        <strain evidence="3">CGMCC 1.11013</strain>
    </source>
</reference>
<evidence type="ECO:0000313" key="6">
    <source>
        <dbReference type="Proteomes" id="UP000597138"/>
    </source>
</evidence>
<dbReference type="OrthoDB" id="118583at2"/>
<feature type="domain" description="Antitoxin Xre-like helix-turn-helix" evidence="2">
    <location>
        <begin position="24"/>
        <end position="85"/>
    </location>
</feature>
<dbReference type="InterPro" id="IPR046847">
    <property type="entry name" value="Xre-like_HTH"/>
</dbReference>
<dbReference type="Proteomes" id="UP000027439">
    <property type="component" value="Unassembled WGS sequence"/>
</dbReference>
<reference evidence="6" key="3">
    <citation type="journal article" date="2019" name="Int. J. Syst. Evol. Microbiol.">
        <title>The Global Catalogue of Microorganisms (GCM) 10K type strain sequencing project: providing services to taxonomists for standard genome sequencing and annotation.</title>
        <authorList>
            <consortium name="The Broad Institute Genomics Platform"/>
            <consortium name="The Broad Institute Genome Sequencing Center for Infectious Disease"/>
            <person name="Wu L."/>
            <person name="Ma J."/>
        </authorList>
    </citation>
    <scope>NUCLEOTIDE SEQUENCE [LARGE SCALE GENOMIC DNA]</scope>
    <source>
        <strain evidence="6">CGMCC 1.11013</strain>
    </source>
</reference>
<evidence type="ECO:0000259" key="1">
    <source>
        <dbReference type="Pfam" id="PF09722"/>
    </source>
</evidence>
<dbReference type="Pfam" id="PF09722">
    <property type="entry name" value="Xre_MbcA_ParS_C"/>
    <property type="match status" value="1"/>
</dbReference>
<protein>
    <submittedName>
        <fullName evidence="4">Uncharacterized protein</fullName>
    </submittedName>
</protein>
<dbReference type="STRING" id="1071679.BG57_26805"/>
<sequence>MLLVSPEQIAAVMALPSIPHSVAELDAQVREGLPKSALKEGVEHATRSAEERRALLARIVPEATFKRRRDKLSPDESEKTERLARIVATARYVWDDEADTREFLNTAHPLLEGRTPVEVALTELGARRVEELLWKLFYGLPA</sequence>
<dbReference type="InterPro" id="IPR024467">
    <property type="entry name" value="Xre/MbcA/ParS-like_toxin-bd"/>
</dbReference>
<evidence type="ECO:0000313" key="5">
    <source>
        <dbReference type="Proteomes" id="UP000027439"/>
    </source>
</evidence>